<comment type="caution">
    <text evidence="6">The sequence shown here is derived from an EMBL/GenBank/DDBJ whole genome shotgun (WGS) entry which is preliminary data.</text>
</comment>
<dbReference type="Pfam" id="PF00589">
    <property type="entry name" value="Phage_integrase"/>
    <property type="match status" value="1"/>
</dbReference>
<dbReference type="GO" id="GO:0006310">
    <property type="term" value="P:DNA recombination"/>
    <property type="evidence" value="ECO:0007669"/>
    <property type="project" value="UniProtKB-KW"/>
</dbReference>
<dbReference type="InterPro" id="IPR002104">
    <property type="entry name" value="Integrase_catalytic"/>
</dbReference>
<evidence type="ECO:0000256" key="4">
    <source>
        <dbReference type="ARBA" id="ARBA00023172"/>
    </source>
</evidence>
<dbReference type="InterPro" id="IPR013762">
    <property type="entry name" value="Integrase-like_cat_sf"/>
</dbReference>
<dbReference type="PANTHER" id="PTHR30349:SF41">
    <property type="entry name" value="INTEGRASE_RECOMBINASE PROTEIN MJ0367-RELATED"/>
    <property type="match status" value="1"/>
</dbReference>
<dbReference type="RefSeq" id="WP_078005129.1">
    <property type="nucleotide sequence ID" value="NZ_MRUL01000041.1"/>
</dbReference>
<dbReference type="AlphaFoldDB" id="A0A1S8Y728"/>
<dbReference type="SUPFAM" id="SSF56349">
    <property type="entry name" value="DNA breaking-rejoining enzymes"/>
    <property type="match status" value="1"/>
</dbReference>
<evidence type="ECO:0000313" key="6">
    <source>
        <dbReference type="EMBL" id="OON34656.1"/>
    </source>
</evidence>
<dbReference type="EMBL" id="MRUL01000041">
    <property type="protein sequence ID" value="OON34656.1"/>
    <property type="molecule type" value="Genomic_DNA"/>
</dbReference>
<comment type="similarity">
    <text evidence="1">Belongs to the 'phage' integrase family.</text>
</comment>
<dbReference type="GO" id="GO:0015074">
    <property type="term" value="P:DNA integration"/>
    <property type="evidence" value="ECO:0007669"/>
    <property type="project" value="UniProtKB-KW"/>
</dbReference>
<feature type="domain" description="Tyr recombinase" evidence="5">
    <location>
        <begin position="168"/>
        <end position="388"/>
    </location>
</feature>
<evidence type="ECO:0000259" key="5">
    <source>
        <dbReference type="PROSITE" id="PS51898"/>
    </source>
</evidence>
<dbReference type="STRING" id="1926881.BTJ39_23755"/>
<evidence type="ECO:0000256" key="3">
    <source>
        <dbReference type="ARBA" id="ARBA00023125"/>
    </source>
</evidence>
<name>A0A1S8Y728_9GAMM</name>
<dbReference type="OrthoDB" id="6819422at2"/>
<dbReference type="CDD" id="cd00397">
    <property type="entry name" value="DNA_BRE_C"/>
    <property type="match status" value="1"/>
</dbReference>
<evidence type="ECO:0000313" key="7">
    <source>
        <dbReference type="Proteomes" id="UP000190667"/>
    </source>
</evidence>
<dbReference type="Gene3D" id="1.10.443.10">
    <property type="entry name" value="Intergrase catalytic core"/>
    <property type="match status" value="1"/>
</dbReference>
<proteinExistence type="inferred from homology"/>
<dbReference type="InterPro" id="IPR050090">
    <property type="entry name" value="Tyrosine_recombinase_XerCD"/>
</dbReference>
<dbReference type="GO" id="GO:0003677">
    <property type="term" value="F:DNA binding"/>
    <property type="evidence" value="ECO:0007669"/>
    <property type="project" value="UniProtKB-KW"/>
</dbReference>
<dbReference type="InterPro" id="IPR011010">
    <property type="entry name" value="DNA_brk_join_enz"/>
</dbReference>
<protein>
    <submittedName>
        <fullName evidence="6">Recombinase</fullName>
    </submittedName>
</protein>
<keyword evidence="3" id="KW-0238">DNA-binding</keyword>
<gene>
    <name evidence="6" type="ORF">BTJ39_23755</name>
</gene>
<keyword evidence="7" id="KW-1185">Reference proteome</keyword>
<accession>A0A1S8Y728</accession>
<sequence>MEYRTKKFVMESGERNCIILDRKTGLPAYYENLFLTTKIRNRGYTVSTIEVVAMKLIIFKEFCKNNKISLHERIMNKEFLNIFEIDNLVRYLNLRFDNREVPDINKKEFKSISKRTFNYRLHVVAKYLEWLCEVIHSMNKINAKNEVDIFIKSIESHKWSVRTLKLHERPDRALEDRQLIELFKIVEIGSELNPFSKDVQRRNNLIFRILINLGLRAGELLNIKIEDLDLYENTLYVRRRHDCNKDSRIYQPLVKTEERVLKLSDGLAKEIDDYMIYEREFSTKRKRHSYLFVTHGNSNTEGEPLSISAYEKIISTIKKSSNLLANLSGHRLRHSWNYYYSKEANSAQLSGHEQDAFRKYCMGWSESSKMPEVYNRKMISEKHKEIMLKIFNTTERIIKGE</sequence>
<keyword evidence="2" id="KW-0229">DNA integration</keyword>
<dbReference type="PANTHER" id="PTHR30349">
    <property type="entry name" value="PHAGE INTEGRASE-RELATED"/>
    <property type="match status" value="1"/>
</dbReference>
<organism evidence="6 7">
    <name type="scientific">Izhakiella australiensis</name>
    <dbReference type="NCBI Taxonomy" id="1926881"/>
    <lineage>
        <taxon>Bacteria</taxon>
        <taxon>Pseudomonadati</taxon>
        <taxon>Pseudomonadota</taxon>
        <taxon>Gammaproteobacteria</taxon>
        <taxon>Enterobacterales</taxon>
        <taxon>Erwiniaceae</taxon>
        <taxon>Izhakiella</taxon>
    </lineage>
</organism>
<dbReference type="PROSITE" id="PS51898">
    <property type="entry name" value="TYR_RECOMBINASE"/>
    <property type="match status" value="1"/>
</dbReference>
<reference evidence="6 7" key="1">
    <citation type="submission" date="2016-12" db="EMBL/GenBank/DDBJ databases">
        <title>Izhakiella australiana sp. nov. of genus Izhakiella isolated from Australian desert.</title>
        <authorList>
            <person name="Ji M."/>
        </authorList>
    </citation>
    <scope>NUCLEOTIDE SEQUENCE [LARGE SCALE GENOMIC DNA]</scope>
    <source>
        <strain evidence="6 7">D4N98</strain>
    </source>
</reference>
<keyword evidence="4" id="KW-0233">DNA recombination</keyword>
<evidence type="ECO:0000256" key="2">
    <source>
        <dbReference type="ARBA" id="ARBA00022908"/>
    </source>
</evidence>
<evidence type="ECO:0000256" key="1">
    <source>
        <dbReference type="ARBA" id="ARBA00008857"/>
    </source>
</evidence>
<dbReference type="Proteomes" id="UP000190667">
    <property type="component" value="Unassembled WGS sequence"/>
</dbReference>